<dbReference type="InterPro" id="IPR029057">
    <property type="entry name" value="PRTase-like"/>
</dbReference>
<dbReference type="AlphaFoldDB" id="A0A2V3VNE9"/>
<dbReference type="RefSeq" id="WP_110397311.1">
    <property type="nucleotide sequence ID" value="NZ_JBHUHB010000001.1"/>
</dbReference>
<dbReference type="InterPro" id="IPR050118">
    <property type="entry name" value="Pur/Pyrimidine_PRTase"/>
</dbReference>
<feature type="domain" description="Phosphoribosyltransferase" evidence="6">
    <location>
        <begin position="110"/>
        <end position="255"/>
    </location>
</feature>
<evidence type="ECO:0000259" key="7">
    <source>
        <dbReference type="Pfam" id="PF09182"/>
    </source>
</evidence>
<comment type="similarity">
    <text evidence="5">Belongs to the purine/pyrimidine phosphoribosyltransferase family. PurR subfamily.</text>
</comment>
<proteinExistence type="inferred from homology"/>
<dbReference type="InterPro" id="IPR000836">
    <property type="entry name" value="PRTase_dom"/>
</dbReference>
<evidence type="ECO:0000259" key="6">
    <source>
        <dbReference type="Pfam" id="PF00156"/>
    </source>
</evidence>
<accession>A0A2V3VNE9</accession>
<evidence type="ECO:0000256" key="1">
    <source>
        <dbReference type="ARBA" id="ARBA00011738"/>
    </source>
</evidence>
<evidence type="ECO:0000313" key="8">
    <source>
        <dbReference type="EMBL" id="PXW81545.1"/>
    </source>
</evidence>
<feature type="domain" description="Bacterial purine repressor N-terminal" evidence="7">
    <location>
        <begin position="2"/>
        <end position="71"/>
    </location>
</feature>
<dbReference type="PANTHER" id="PTHR43864:SF2">
    <property type="entry name" value="PUR OPERON REPRESSOR"/>
    <property type="match status" value="1"/>
</dbReference>
<comment type="subunit">
    <text evidence="1">Homodimer.</text>
</comment>
<dbReference type="InterPro" id="IPR015265">
    <property type="entry name" value="PuR_N"/>
</dbReference>
<dbReference type="Pfam" id="PF09182">
    <property type="entry name" value="PuR_N"/>
    <property type="match status" value="1"/>
</dbReference>
<evidence type="ECO:0000256" key="4">
    <source>
        <dbReference type="ARBA" id="ARBA00023163"/>
    </source>
</evidence>
<evidence type="ECO:0000313" key="9">
    <source>
        <dbReference type="Proteomes" id="UP000247978"/>
    </source>
</evidence>
<organism evidence="8 9">
    <name type="scientific">Pseudogracilibacillus auburnensis</name>
    <dbReference type="NCBI Taxonomy" id="1494959"/>
    <lineage>
        <taxon>Bacteria</taxon>
        <taxon>Bacillati</taxon>
        <taxon>Bacillota</taxon>
        <taxon>Bacilli</taxon>
        <taxon>Bacillales</taxon>
        <taxon>Bacillaceae</taxon>
        <taxon>Pseudogracilibacillus</taxon>
    </lineage>
</organism>
<dbReference type="EMBL" id="QJJQ01000021">
    <property type="protein sequence ID" value="PXW81545.1"/>
    <property type="molecule type" value="Genomic_DNA"/>
</dbReference>
<sequence>MKRSDRLVGLTNFFVNNPQKLVQLSYFTERYNASKSSISEDLDIINEMLKYEGIGSLERFPGAAGGAKYIPNFTNENSIQFIQSLCEKLEDPSRILPGGYLYMSDLLGDPSIVRQIGKVFVSAFFKKEIDAVVTVETKGIPLAYAVADYLNVPVVVIRRNMRVTEGSSVSINYVSGRSQRIQTMVLPKRNLQEGMNVCIIDDFMKAGGTVTGMISLLEEFKATVVGIGVFAEAEDNNNERMIEQYTSLIKVSNLQNKDINVKYGSILQK</sequence>
<dbReference type="SUPFAM" id="SSF53271">
    <property type="entry name" value="PRTase-like"/>
    <property type="match status" value="1"/>
</dbReference>
<dbReference type="InterPro" id="IPR010078">
    <property type="entry name" value="PurR_Bsub"/>
</dbReference>
<dbReference type="GO" id="GO:0045892">
    <property type="term" value="P:negative regulation of DNA-templated transcription"/>
    <property type="evidence" value="ECO:0007669"/>
    <property type="project" value="InterPro"/>
</dbReference>
<reference evidence="8 9" key="1">
    <citation type="submission" date="2018-05" db="EMBL/GenBank/DDBJ databases">
        <title>Genomic Encyclopedia of Type Strains, Phase IV (KMG-IV): sequencing the most valuable type-strain genomes for metagenomic binning, comparative biology and taxonomic classification.</title>
        <authorList>
            <person name="Goeker M."/>
        </authorList>
    </citation>
    <scope>NUCLEOTIDE SEQUENCE [LARGE SCALE GENOMIC DNA]</scope>
    <source>
        <strain evidence="8 9">DSM 28556</strain>
    </source>
</reference>
<dbReference type="InterPro" id="IPR036390">
    <property type="entry name" value="WH_DNA-bd_sf"/>
</dbReference>
<protein>
    <submittedName>
        <fullName evidence="8">Purine operon repressor PurR</fullName>
    </submittedName>
</protein>
<dbReference type="GO" id="GO:0045982">
    <property type="term" value="P:negative regulation of purine nucleobase metabolic process"/>
    <property type="evidence" value="ECO:0007669"/>
    <property type="project" value="InterPro"/>
</dbReference>
<dbReference type="Pfam" id="PF00156">
    <property type="entry name" value="Pribosyltran"/>
    <property type="match status" value="1"/>
</dbReference>
<evidence type="ECO:0000256" key="5">
    <source>
        <dbReference type="ARBA" id="ARBA00049656"/>
    </source>
</evidence>
<dbReference type="PANTHER" id="PTHR43864">
    <property type="entry name" value="HYPOXANTHINE/GUANINE PHOSPHORIBOSYLTRANSFERASE"/>
    <property type="match status" value="1"/>
</dbReference>
<dbReference type="Gene3D" id="3.40.50.2020">
    <property type="match status" value="1"/>
</dbReference>
<comment type="caution">
    <text evidence="8">The sequence shown here is derived from an EMBL/GenBank/DDBJ whole genome shotgun (WGS) entry which is preliminary data.</text>
</comment>
<dbReference type="OrthoDB" id="4213751at2"/>
<dbReference type="Proteomes" id="UP000247978">
    <property type="component" value="Unassembled WGS sequence"/>
</dbReference>
<dbReference type="SUPFAM" id="SSF46785">
    <property type="entry name" value="Winged helix' DNA-binding domain"/>
    <property type="match status" value="1"/>
</dbReference>
<name>A0A2V3VNE9_9BACI</name>
<dbReference type="Gene3D" id="1.10.10.10">
    <property type="entry name" value="Winged helix-like DNA-binding domain superfamily/Winged helix DNA-binding domain"/>
    <property type="match status" value="1"/>
</dbReference>
<gene>
    <name evidence="8" type="ORF">DFR56_12139</name>
</gene>
<keyword evidence="3" id="KW-0238">DNA-binding</keyword>
<keyword evidence="2" id="KW-0805">Transcription regulation</keyword>
<dbReference type="NCBIfam" id="TIGR01743">
    <property type="entry name" value="purR_Bsub"/>
    <property type="match status" value="1"/>
</dbReference>
<evidence type="ECO:0000256" key="2">
    <source>
        <dbReference type="ARBA" id="ARBA00023015"/>
    </source>
</evidence>
<dbReference type="InterPro" id="IPR036388">
    <property type="entry name" value="WH-like_DNA-bd_sf"/>
</dbReference>
<dbReference type="CDD" id="cd06223">
    <property type="entry name" value="PRTases_typeI"/>
    <property type="match status" value="1"/>
</dbReference>
<evidence type="ECO:0000256" key="3">
    <source>
        <dbReference type="ARBA" id="ARBA00023125"/>
    </source>
</evidence>
<keyword evidence="9" id="KW-1185">Reference proteome</keyword>
<keyword evidence="4" id="KW-0804">Transcription</keyword>
<dbReference type="GO" id="GO:0003677">
    <property type="term" value="F:DNA binding"/>
    <property type="evidence" value="ECO:0007669"/>
    <property type="project" value="UniProtKB-KW"/>
</dbReference>